<keyword evidence="3" id="KW-1185">Reference proteome</keyword>
<dbReference type="Proteomes" id="UP001301442">
    <property type="component" value="Chromosome"/>
</dbReference>
<gene>
    <name evidence="2" type="ORF">RI844_03060</name>
</gene>
<evidence type="ECO:0000256" key="1">
    <source>
        <dbReference type="SAM" id="Phobius"/>
    </source>
</evidence>
<proteinExistence type="predicted"/>
<accession>A0ABZ0GQK3</accession>
<name>A0ABZ0GQK3_9GAMM</name>
<dbReference type="EMBL" id="CP136600">
    <property type="protein sequence ID" value="WOH38232.1"/>
    <property type="molecule type" value="Genomic_DNA"/>
</dbReference>
<feature type="transmembrane region" description="Helical" evidence="1">
    <location>
        <begin position="62"/>
        <end position="82"/>
    </location>
</feature>
<keyword evidence="1" id="KW-0472">Membrane</keyword>
<sequence length="402" mass="45609">MGVELLEKLDKFSELVKARRFGVVWVYLSIATLLITATAALSNIFTTLDVLILDFTSNLPSLVSGLILAGPVLAFFMLWIWVRPNDSGILSFEDDQALEQLLEACLPRTLDKARFIQYSGDKSDAFMRLLLKRGAKVDLLLKHPATEELDVQKKKMRLLEPRWRDYPNPEDVQIRFYKEQASVRGVAVDGKVLGLSWYTYQQRGEAAPEPWLFGHSNLHIGFPCNSSAGTESEFFDNLFNTLWKNAQPMWIEASGRISKGHGVAGSKSEHYSAGTIKLQTEYFREQGVDISPYHPATLNIDISPLRIDLVRDAATGSPVTKTLPDVNWTDNHPPETFSFSDCWLTYREQRYPGLIYYPHPKTKVRHEQNPGIVEVLCTKIPLVEGESNIEIQFNSLEVDLFR</sequence>
<feature type="transmembrane region" description="Helical" evidence="1">
    <location>
        <begin position="21"/>
        <end position="42"/>
    </location>
</feature>
<protein>
    <submittedName>
        <fullName evidence="2">Uncharacterized protein</fullName>
    </submittedName>
</protein>
<organism evidence="2 3">
    <name type="scientific">Thalassotalea fonticola</name>
    <dbReference type="NCBI Taxonomy" id="3065649"/>
    <lineage>
        <taxon>Bacteria</taxon>
        <taxon>Pseudomonadati</taxon>
        <taxon>Pseudomonadota</taxon>
        <taxon>Gammaproteobacteria</taxon>
        <taxon>Alteromonadales</taxon>
        <taxon>Colwelliaceae</taxon>
        <taxon>Thalassotalea</taxon>
    </lineage>
</organism>
<reference evidence="2 3" key="1">
    <citation type="submission" date="2023-09" db="EMBL/GenBank/DDBJ databases">
        <authorList>
            <person name="Qi X."/>
        </authorList>
    </citation>
    <scope>NUCLEOTIDE SEQUENCE [LARGE SCALE GENOMIC DNA]</scope>
    <source>
        <strain evidence="2 3">S1-1</strain>
    </source>
</reference>
<dbReference type="RefSeq" id="WP_348397005.1">
    <property type="nucleotide sequence ID" value="NZ_CP136600.1"/>
</dbReference>
<keyword evidence="1" id="KW-1133">Transmembrane helix</keyword>
<keyword evidence="1" id="KW-0812">Transmembrane</keyword>
<evidence type="ECO:0000313" key="3">
    <source>
        <dbReference type="Proteomes" id="UP001301442"/>
    </source>
</evidence>
<evidence type="ECO:0000313" key="2">
    <source>
        <dbReference type="EMBL" id="WOH38232.1"/>
    </source>
</evidence>